<evidence type="ECO:0000313" key="2">
    <source>
        <dbReference type="Proteomes" id="UP001330184"/>
    </source>
</evidence>
<dbReference type="RefSeq" id="WP_338193801.1">
    <property type="nucleotide sequence ID" value="NZ_AP027268.1"/>
</dbReference>
<keyword evidence="2" id="KW-1185">Reference proteome</keyword>
<dbReference type="AlphaFoldDB" id="A0AA48HS34"/>
<reference evidence="1 2" key="1">
    <citation type="submission" date="2023-01" db="EMBL/GenBank/DDBJ databases">
        <title>Complete genome sequence of Muricauda aquimarina strain IFOP_LL357.</title>
        <authorList>
            <person name="Gajardo G."/>
            <person name="Ueki S."/>
            <person name="Maruyama F."/>
        </authorList>
    </citation>
    <scope>NUCLEOTIDE SEQUENCE [LARGE SCALE GENOMIC DNA]</scope>
    <source>
        <strain evidence="1 2">IFOP_LL357</strain>
    </source>
</reference>
<protein>
    <recommendedName>
        <fullName evidence="3">YD repeat-containing protein</fullName>
    </recommendedName>
</protein>
<evidence type="ECO:0008006" key="3">
    <source>
        <dbReference type="Google" id="ProtNLM"/>
    </source>
</evidence>
<proteinExistence type="predicted"/>
<dbReference type="Proteomes" id="UP001330184">
    <property type="component" value="Chromosome"/>
</dbReference>
<evidence type="ECO:0000313" key="1">
    <source>
        <dbReference type="EMBL" id="BDW93371.1"/>
    </source>
</evidence>
<accession>A0AA48HS34</accession>
<sequence length="932" mass="107146">MKAQTFFLLFLLNITTYSQQVDPPNGSGYTSIVEYMSNFIPAQVSHTEFNSYGNTEINYAMGRPNINIPLYTIEEDGVVIPISINYDASGIKANDKSNIVGLKWSLNAGGNISRNIIGLEDETPNLGWFQTINQYNIDTIQSTYNYNTLSPNVNEHANSNEVAVIREINSGERDFQSDEYSINFPNVNDEFSFDKNGYLVQRNSASINKISFDVGNKMFTVKDPKGYTYIFGDENSNNFYERSNNGSTLINTSTIVSAESSNFTGGISSFLINKVKSPFNEELIKFEYETDSINTFTSESFESYNFSYPTNTENQQNQCPVGSTMQRKIVSSSYFKRPVKKIISRDVNIYFNYSAITNSDIDKVLSSIWVESKSEQKYIKKIFFVYSNYQGSNKVKLDAVEFFSGTNNFLNRYVFNYHNGTIPNMDSKSRDINGYYNGKINDYQVDKDFFDFSSNNMPPQSVLSDVRINANRKIDTNFIFNGILTDITYPTGGKTYFEYYVPEYLRGNLNITAGVFIKKIYDETRGEKYNIREFDFETSTGNSEIKSSFKNNSLTNYCQNSYFFSDNFPQSNMRRRFNQITVKTLDQQNNVLYHQKYTYRWIMDNPFLLKKEVHTSDSDITVTDIYNYNPIASIKGLTAGGESEVYVPGQGEYAIGTTYYSLSTNMSFYTSYMYLKSSTEKKEIKGTLEMLEDEYYEYNNYDQLSKITRTNANGKGDNLLTTFKYPYDYGGDALMMELVNQNRVKEPIETAYFHNSEINLLGKKRWNYANNISENNLILKSSLATQKSNQSPLDERIDFKLYNSYGKPIEIALHGGINVSYFWSHNNKYLIARVENASYQEIAQALNISIDSLKSYDETNLSELDSLRLYPSLGNAHVITYKYKEAIGLINMTGPRGKTTQFKYDDFGRLEQLRDFDNHILKDYKYGYKQGQ</sequence>
<gene>
    <name evidence="1" type="ORF">MACH07_22030</name>
</gene>
<organism evidence="1 2">
    <name type="scientific">Flagellimonas marinaquae</name>
    <dbReference type="NCBI Taxonomy" id="254955"/>
    <lineage>
        <taxon>Bacteria</taxon>
        <taxon>Pseudomonadati</taxon>
        <taxon>Bacteroidota</taxon>
        <taxon>Flavobacteriia</taxon>
        <taxon>Flavobacteriales</taxon>
        <taxon>Flavobacteriaceae</taxon>
        <taxon>Flagellimonas</taxon>
    </lineage>
</organism>
<name>A0AA48HS34_9FLAO</name>
<dbReference type="EMBL" id="AP027268">
    <property type="protein sequence ID" value="BDW93371.1"/>
    <property type="molecule type" value="Genomic_DNA"/>
</dbReference>